<gene>
    <name evidence="2" type="ordered locus">Sulku_2116</name>
</gene>
<dbReference type="eggNOG" id="COG0438">
    <property type="taxonomic scope" value="Bacteria"/>
</dbReference>
<dbReference type="PANTHER" id="PTHR46401">
    <property type="entry name" value="GLYCOSYLTRANSFERASE WBBK-RELATED"/>
    <property type="match status" value="1"/>
</dbReference>
<dbReference type="STRING" id="709032.Sulku_2116"/>
<dbReference type="CDD" id="cd03809">
    <property type="entry name" value="GT4_MtfB-like"/>
    <property type="match status" value="1"/>
</dbReference>
<dbReference type="HOGENOM" id="CLU_009583_34_2_7"/>
<keyword evidence="3" id="KW-1185">Reference proteome</keyword>
<dbReference type="Proteomes" id="UP000008721">
    <property type="component" value="Chromosome"/>
</dbReference>
<dbReference type="RefSeq" id="WP_013460973.1">
    <property type="nucleotide sequence ID" value="NC_014762.1"/>
</dbReference>
<evidence type="ECO:0000259" key="1">
    <source>
        <dbReference type="Pfam" id="PF00534"/>
    </source>
</evidence>
<proteinExistence type="predicted"/>
<dbReference type="Pfam" id="PF00534">
    <property type="entry name" value="Glycos_transf_1"/>
    <property type="match status" value="1"/>
</dbReference>
<dbReference type="OrthoDB" id="9767517at2"/>
<feature type="domain" description="Glycosyl transferase family 1" evidence="1">
    <location>
        <begin position="245"/>
        <end position="388"/>
    </location>
</feature>
<accession>E4U379</accession>
<dbReference type="SUPFAM" id="SSF53756">
    <property type="entry name" value="UDP-Glycosyltransferase/glycogen phosphorylase"/>
    <property type="match status" value="1"/>
</dbReference>
<organism evidence="2 3">
    <name type="scientific">Sulfuricurvum kujiense (strain ATCC BAA-921 / DSM 16994 / JCM 11577 / YK-1)</name>
    <dbReference type="NCBI Taxonomy" id="709032"/>
    <lineage>
        <taxon>Bacteria</taxon>
        <taxon>Pseudomonadati</taxon>
        <taxon>Campylobacterota</taxon>
        <taxon>Epsilonproteobacteria</taxon>
        <taxon>Campylobacterales</taxon>
        <taxon>Sulfurimonadaceae</taxon>
        <taxon>Sulfuricurvum</taxon>
    </lineage>
</organism>
<name>E4U379_SULKY</name>
<keyword evidence="2" id="KW-0808">Transferase</keyword>
<dbReference type="EMBL" id="CP002355">
    <property type="protein sequence ID" value="ADR34776.1"/>
    <property type="molecule type" value="Genomic_DNA"/>
</dbReference>
<dbReference type="PANTHER" id="PTHR46401:SF9">
    <property type="entry name" value="MANNOSYLTRANSFERASE A"/>
    <property type="match status" value="1"/>
</dbReference>
<dbReference type="AlphaFoldDB" id="E4U379"/>
<dbReference type="Gene3D" id="3.40.50.2000">
    <property type="entry name" value="Glycogen Phosphorylase B"/>
    <property type="match status" value="2"/>
</dbReference>
<protein>
    <submittedName>
        <fullName evidence="2">Glycosyl transferase group 1</fullName>
    </submittedName>
</protein>
<reference evidence="2 3" key="1">
    <citation type="journal article" date="2012" name="Stand. Genomic Sci.">
        <title>Complete genome sequence of the sulfur compounds oxidizing chemolithoautotroph Sulfuricurvum kujiense type strain (YK-1(T)).</title>
        <authorList>
            <person name="Han C."/>
            <person name="Kotsyurbenko O."/>
            <person name="Chertkov O."/>
            <person name="Held B."/>
            <person name="Lapidus A."/>
            <person name="Nolan M."/>
            <person name="Lucas S."/>
            <person name="Hammon N."/>
            <person name="Deshpande S."/>
            <person name="Cheng J.F."/>
            <person name="Tapia R."/>
            <person name="Goodwin L.A."/>
            <person name="Pitluck S."/>
            <person name="Liolios K."/>
            <person name="Pagani I."/>
            <person name="Ivanova N."/>
            <person name="Mavromatis K."/>
            <person name="Mikhailova N."/>
            <person name="Pati A."/>
            <person name="Chen A."/>
            <person name="Palaniappan K."/>
            <person name="Land M."/>
            <person name="Hauser L."/>
            <person name="Chang Y.J."/>
            <person name="Jeffries C.D."/>
            <person name="Brambilla E.M."/>
            <person name="Rohde M."/>
            <person name="Spring S."/>
            <person name="Sikorski J."/>
            <person name="Goker M."/>
            <person name="Woyke T."/>
            <person name="Bristow J."/>
            <person name="Eisen J.A."/>
            <person name="Markowitz V."/>
            <person name="Hugenholtz P."/>
            <person name="Kyrpides N.C."/>
            <person name="Klenk H.P."/>
            <person name="Detter J.C."/>
        </authorList>
    </citation>
    <scope>NUCLEOTIDE SEQUENCE [LARGE SCALE GENOMIC DNA]</scope>
    <source>
        <strain evidence="3">ATCC BAA-921 / DSM 16994 / JCM 11577 / YK-1</strain>
    </source>
</reference>
<dbReference type="GO" id="GO:0016757">
    <property type="term" value="F:glycosyltransferase activity"/>
    <property type="evidence" value="ECO:0007669"/>
    <property type="project" value="InterPro"/>
</dbReference>
<dbReference type="KEGG" id="sku:Sulku_2116"/>
<dbReference type="CAZy" id="GT4">
    <property type="family name" value="Glycosyltransferase Family 4"/>
</dbReference>
<sequence length="418" mass="48659">MPICIYLDCTHTYNSGLGTGIQRVVKNIVRHIPIVSKETNCEIVPVILHAGNYYKFDDFPIGNKKNNELKLIFKKIYTTTRAFLDFILPKKLGQYLYAPTLGIVLNKFTDKLLFSKKIDPTKKVTINSNDILLLIDSTWLYNNYKLFEKLKQKNVKIVALIYDIIPIAHPEFFTIDLIAAQKEWYKKAIPYIDGYIAISNTVKEELYAYIKSTIDPYMPKEKFDYFYLGADFATEYDETKVSQSFKNNFYNPNTYITVSTIEPRKNHSYILDTFDTLWQKGEDAVYIMIGRKGWKTETLIAKIQSHVNYNKKLFLIEDADDNALIYAYKHAKALIFASHIEGFGLPIIESMFYKLPVLASDTPIHREIGRDKIEYFDLSDSEALVKVIQAKKLRSVEEFTWQDWHKSTKDLILKSREI</sequence>
<dbReference type="InterPro" id="IPR001296">
    <property type="entry name" value="Glyco_trans_1"/>
</dbReference>
<evidence type="ECO:0000313" key="3">
    <source>
        <dbReference type="Proteomes" id="UP000008721"/>
    </source>
</evidence>
<evidence type="ECO:0000313" key="2">
    <source>
        <dbReference type="EMBL" id="ADR34776.1"/>
    </source>
</evidence>